<dbReference type="GO" id="GO:0008234">
    <property type="term" value="F:cysteine-type peptidase activity"/>
    <property type="evidence" value="ECO:0007669"/>
    <property type="project" value="InterPro"/>
</dbReference>
<dbReference type="PROSITE" id="PS50966">
    <property type="entry name" value="ZF_SWIM"/>
    <property type="match status" value="1"/>
</dbReference>
<dbReference type="SUPFAM" id="SSF50978">
    <property type="entry name" value="WD40 repeat-like"/>
    <property type="match status" value="1"/>
</dbReference>
<evidence type="ECO:0000259" key="18">
    <source>
        <dbReference type="PROSITE" id="PS50600"/>
    </source>
</evidence>
<keyword evidence="8" id="KW-0282">Flagellum</keyword>
<dbReference type="InterPro" id="IPR015943">
    <property type="entry name" value="WD40/YVTN_repeat-like_dom_sf"/>
</dbReference>
<dbReference type="CDD" id="cd15489">
    <property type="entry name" value="PHD_SF"/>
    <property type="match status" value="1"/>
</dbReference>
<dbReference type="GO" id="GO:0006508">
    <property type="term" value="P:proteolysis"/>
    <property type="evidence" value="ECO:0007669"/>
    <property type="project" value="UniProtKB-KW"/>
</dbReference>
<dbReference type="EMBL" id="CAJPWZ010001117">
    <property type="protein sequence ID" value="CAG2208696.1"/>
    <property type="molecule type" value="Genomic_DNA"/>
</dbReference>
<proteinExistence type="inferred from homology"/>
<evidence type="ECO:0000313" key="21">
    <source>
        <dbReference type="Proteomes" id="UP000683360"/>
    </source>
</evidence>
<protein>
    <recommendedName>
        <fullName evidence="13">Dynein axonemal intermediate chain 4</fullName>
    </recommendedName>
    <alternativeName>
        <fullName evidence="14">WD repeat-containing protein 78</fullName>
    </alternativeName>
</protein>
<dbReference type="InterPro" id="IPR050687">
    <property type="entry name" value="Dynein_IC"/>
</dbReference>
<dbReference type="Pfam" id="PF21056">
    <property type="entry name" value="ZSWIM1-3_RNaseH-like"/>
    <property type="match status" value="1"/>
</dbReference>
<dbReference type="GO" id="GO:0045504">
    <property type="term" value="F:dynein heavy chain binding"/>
    <property type="evidence" value="ECO:0007669"/>
    <property type="project" value="TreeGrafter"/>
</dbReference>
<dbReference type="GO" id="GO:0120293">
    <property type="term" value="C:dynein axonemal particle"/>
    <property type="evidence" value="ECO:0007669"/>
    <property type="project" value="UniProtKB-SubCell"/>
</dbReference>
<keyword evidence="11" id="KW-0966">Cell projection</keyword>
<evidence type="ECO:0000256" key="10">
    <source>
        <dbReference type="ARBA" id="ARBA00023212"/>
    </source>
</evidence>
<dbReference type="GO" id="GO:0005858">
    <property type="term" value="C:axonemal dynein complex"/>
    <property type="evidence" value="ECO:0007669"/>
    <property type="project" value="TreeGrafter"/>
</dbReference>
<dbReference type="Proteomes" id="UP000683360">
    <property type="component" value="Unassembled WGS sequence"/>
</dbReference>
<evidence type="ECO:0000259" key="19">
    <source>
        <dbReference type="PROSITE" id="PS50966"/>
    </source>
</evidence>
<evidence type="ECO:0000256" key="14">
    <source>
        <dbReference type="ARBA" id="ARBA00041557"/>
    </source>
</evidence>
<dbReference type="Pfam" id="PF00400">
    <property type="entry name" value="WD40"/>
    <property type="match status" value="2"/>
</dbReference>
<dbReference type="Gene3D" id="3.40.395.10">
    <property type="entry name" value="Adenoviral Proteinase, Chain A"/>
    <property type="match status" value="1"/>
</dbReference>
<dbReference type="Pfam" id="PF04434">
    <property type="entry name" value="SWIM"/>
    <property type="match status" value="1"/>
</dbReference>
<gene>
    <name evidence="20" type="ORF">MEDL_22866</name>
</gene>
<dbReference type="PROSITE" id="PS50600">
    <property type="entry name" value="ULP_PROTEASE"/>
    <property type="match status" value="1"/>
</dbReference>
<dbReference type="InterPro" id="IPR036322">
    <property type="entry name" value="WD40_repeat_dom_sf"/>
</dbReference>
<evidence type="ECO:0000256" key="3">
    <source>
        <dbReference type="ARBA" id="ARBA00022490"/>
    </source>
</evidence>
<dbReference type="InterPro" id="IPR001680">
    <property type="entry name" value="WD40_rpt"/>
</dbReference>
<dbReference type="GO" id="GO:0008270">
    <property type="term" value="F:zinc ion binding"/>
    <property type="evidence" value="ECO:0007669"/>
    <property type="project" value="UniProtKB-KW"/>
</dbReference>
<evidence type="ECO:0000256" key="5">
    <source>
        <dbReference type="ARBA" id="ARBA00022670"/>
    </source>
</evidence>
<evidence type="ECO:0000256" key="17">
    <source>
        <dbReference type="SAM" id="MobiDB-lite"/>
    </source>
</evidence>
<evidence type="ECO:0000256" key="12">
    <source>
        <dbReference type="ARBA" id="ARBA00024190"/>
    </source>
</evidence>
<dbReference type="InterPro" id="IPR038765">
    <property type="entry name" value="Papain-like_cys_pep_sf"/>
</dbReference>
<dbReference type="PANTHER" id="PTHR12442:SF12">
    <property type="entry name" value="DYNEIN AXONEMAL INTERMEDIATE CHAIN 4"/>
    <property type="match status" value="1"/>
</dbReference>
<evidence type="ECO:0000256" key="9">
    <source>
        <dbReference type="ARBA" id="ARBA00023069"/>
    </source>
</evidence>
<dbReference type="GO" id="GO:0003700">
    <property type="term" value="F:DNA-binding transcription factor activity"/>
    <property type="evidence" value="ECO:0007669"/>
    <property type="project" value="InterPro"/>
</dbReference>
<evidence type="ECO:0000256" key="8">
    <source>
        <dbReference type="ARBA" id="ARBA00022846"/>
    </source>
</evidence>
<evidence type="ECO:0000256" key="13">
    <source>
        <dbReference type="ARBA" id="ARBA00040002"/>
    </source>
</evidence>
<keyword evidence="7" id="KW-0378">Hydrolase</keyword>
<dbReference type="InterPro" id="IPR007527">
    <property type="entry name" value="Znf_SWIM"/>
</dbReference>
<keyword evidence="21" id="KW-1185">Reference proteome</keyword>
<dbReference type="Pfam" id="PF15299">
    <property type="entry name" value="ALS2CR8"/>
    <property type="match status" value="1"/>
</dbReference>
<feature type="repeat" description="WD" evidence="15">
    <location>
        <begin position="1848"/>
        <end position="1882"/>
    </location>
</feature>
<comment type="similarity">
    <text evidence="2">Belongs to the peptidase C48 family.</text>
</comment>
<feature type="region of interest" description="Disordered" evidence="17">
    <location>
        <begin position="1434"/>
        <end position="1466"/>
    </location>
</feature>
<keyword evidence="4 15" id="KW-0853">WD repeat</keyword>
<dbReference type="FunFam" id="2.130.10.10:FF:001248">
    <property type="entry name" value="WD repeat domain 78"/>
    <property type="match status" value="1"/>
</dbReference>
<sequence>MVGVGRDSVEVDMNIHVHSEVLLTEVNMGRAKTSLKLNKMSTINLKYHPDIESAYAAIRKYELETTSKYILYYREAGFNQKGSVSLVDLDNLDKKKIWWDNHIPFDGIPYCLLGSEVWDCHHGPDRHVNDKKKLVAKKDEMEEEHPYTKNSKKRFLVQSTKKMDCKSQITLKAVVKFPDFKIDGLDSTYRRKKCASNLRAANFNHVKKDVKIVLILPDAKSHQNHLIGEVMHIFIILIQCIQIMFSKNDQQNLQCLVRKWEAEYTLDTFFLRLGSDGKQKEKINDDVEEVPQFLFVHQSETQKRLLNIYGQEICLLDATYKTSRYDLPLFLVCVNTNVGYSVVASFIVANENRYTIQEALIKLRDWNPMWKPKYFMCDFDLREIWALEQTFEDYNLYLLVRMIWLREIADADSAESYANALQQLRSSDIFKAKVSLRNWLENKWLLNCKRWSKLFRNSLFNIRVNTTNGLERQHKELKENYLTEYIDKSLSSMVTSLVTKYLPDSYERYKEYNIQSLDNYRKYSNDVPEFLRSRPRKFVDHCLARIPPAATLIPIENMEEVNHDMLVRSVESDNVYQVRLNDDLPKCSCPDWRKHHWPCKHMLAVMMNMPNKDWNTLPEYYKATPHFNIDFGLLETNRTETLIVNNASSSMKDECQQDSTACRDNTVENSSSKARNLCLDNIKQITSNLFCINNSQYLEELNNRLAVLVKETEMEAPHQNGLRLSLPATKKKTISNFTRRLTKRSASIKKVPFMRRPHWRKYAKTLSPVKMSSNVYSTGLCNEESKKSAMTISLTEIDRRNATDLLRKIQSIGNASHYILAKVYGVNVTDIDIASLFGNRWLTDQVIDAYLAVLCQAQQDNGRNILHITAAVMTNICKGDSIGNQNLFQTKILTDYEMICGVYNQAGNHWDLVILTPTDGRIQFYNPMGFEAPVAYQVQRNWSDYLAYRTHLFAEKTIEWKLYVEKHALQLDGYNCGVYCLMFAERILSKKELTGITQIEVQEKRKEIAETLLLYEVYMKDACPCCGFNVQEQPFIGCLICGRHFHKLPFCVGESLAKEDANFFTCKMCENNIIPDTIDLGGILEEKPVKDSINPDQYCEPKPEMKKTFTGTTALFVKNLIESKFSEESIENFFDKISILDVRDCWLSLVDTFMEIKENLPFNPEDVKWKVPECRRKLFSMGEFGDGYIENIPTKYIRDHVYPIKVQTKASWTIFSGLSVFIFGTETKAQQIRLAIVCTEFSEIDKTQNYNDKTIIQMELKKMDNFCKDEDILGCSNSWIYTYEASSVFSASQGTANESIMGEDMADHSQDVSQSWDIKVKREDVKEVLLEDDLEKIVDLTLTETATIWLLDMPTVCVSNEADEAKSIQEKNEKYLQLQKNKVGNDQYMERGMNTFNEPPKVKVVQTTKITHSEVGVNATTWDMYDTFEALEKEKKEKEEKEEGEGTISRPTSPVAKEETTPAVEGEAVPAPVAREGSSRLRLGAESRATIASSMAGSESVFASKETGVSSIPSELSAVEEDRIMKSENLLRDLFIMERVVNLNTYQSRQALYRGYPVLTELEKEMSANQQLSVSDMGPNFDRLWSYQCPLTKGRNVSSMSWNKLNPDLIAIGYGQFEFSDQKSGLVCCWSLKNPEYPERIYTCKEGVTTVDFSKMHPSLLAVGMYDGGVAIYNVKSTEDEAMIDSLQSPGKHTAPVWQIQWIEKERGSGEEVSEKLISISTDGRVTQWSIRKGFESYDMMRLKRMPTKYGSKKEKKVEAFISRHAGGMSFDFQQRDTNIYLAGTEEGHIHKCSCSYNEQYLDSFVGHTGPVYRVKWSPDDPDVFLSCSADWSVRLWHQERFSPVLTFLSSTKPVYDVAWSPKSATVFACVTENSVEVWDLNMSTLDPLIKSNPTSGAKQTTVSFSRNSDCILVGDSEGQVTVYQMRSMPAHADLEMLRTVVETNMNSGLGQEVPDFMKTEEELDDVGEM</sequence>
<comment type="caution">
    <text evidence="20">The sequence shown here is derived from an EMBL/GenBank/DDBJ whole genome shotgun (WGS) entry which is preliminary data.</text>
</comment>
<dbReference type="GO" id="GO:0045503">
    <property type="term" value="F:dynein light chain binding"/>
    <property type="evidence" value="ECO:0007669"/>
    <property type="project" value="TreeGrafter"/>
</dbReference>
<organism evidence="20 21">
    <name type="scientific">Mytilus edulis</name>
    <name type="common">Blue mussel</name>
    <dbReference type="NCBI Taxonomy" id="6550"/>
    <lineage>
        <taxon>Eukaryota</taxon>
        <taxon>Metazoa</taxon>
        <taxon>Spiralia</taxon>
        <taxon>Lophotrochozoa</taxon>
        <taxon>Mollusca</taxon>
        <taxon>Bivalvia</taxon>
        <taxon>Autobranchia</taxon>
        <taxon>Pteriomorphia</taxon>
        <taxon>Mytilida</taxon>
        <taxon>Mytiloidea</taxon>
        <taxon>Mytilidae</taxon>
        <taxon>Mytilinae</taxon>
        <taxon>Mytilus</taxon>
    </lineage>
</organism>
<keyword evidence="6" id="KW-0677">Repeat</keyword>
<evidence type="ECO:0000256" key="2">
    <source>
        <dbReference type="ARBA" id="ARBA00005234"/>
    </source>
</evidence>
<keyword evidence="5" id="KW-0645">Protease</keyword>
<evidence type="ECO:0000256" key="15">
    <source>
        <dbReference type="PROSITE-ProRule" id="PRU00221"/>
    </source>
</evidence>
<keyword evidence="9" id="KW-0969">Cilium</keyword>
<dbReference type="InterPro" id="IPR003653">
    <property type="entry name" value="Peptidase_C48_C"/>
</dbReference>
<feature type="repeat" description="WD" evidence="15">
    <location>
        <begin position="1805"/>
        <end position="1847"/>
    </location>
</feature>
<keyword evidence="3" id="KW-0963">Cytoplasm</keyword>
<dbReference type="OrthoDB" id="10259804at2759"/>
<dbReference type="GO" id="GO:0003341">
    <property type="term" value="P:cilium movement"/>
    <property type="evidence" value="ECO:0007669"/>
    <property type="project" value="TreeGrafter"/>
</dbReference>
<evidence type="ECO:0000256" key="1">
    <source>
        <dbReference type="ARBA" id="ARBA00004611"/>
    </source>
</evidence>
<comment type="subcellular location">
    <subcellularLocation>
        <location evidence="1">Cytoplasm</location>
        <location evidence="1">Cytoskeleton</location>
        <location evidence="1">Flagellum axoneme</location>
    </subcellularLocation>
    <subcellularLocation>
        <location evidence="12">Dynein axonemal particle</location>
    </subcellularLocation>
</comment>
<accession>A0A8S3RPI6</accession>
<dbReference type="InterPro" id="IPR029309">
    <property type="entry name" value="CaRF"/>
</dbReference>
<feature type="domain" description="SWIM-type" evidence="19">
    <location>
        <begin position="576"/>
        <end position="610"/>
    </location>
</feature>
<keyword evidence="16" id="KW-0862">Zinc</keyword>
<dbReference type="Gene3D" id="2.130.10.10">
    <property type="entry name" value="YVTN repeat-like/Quinoprotein amine dehydrogenase"/>
    <property type="match status" value="2"/>
</dbReference>
<name>A0A8S3RPI6_MYTED</name>
<keyword evidence="16" id="KW-0479">Metal-binding</keyword>
<dbReference type="PANTHER" id="PTHR12442">
    <property type="entry name" value="DYNEIN INTERMEDIATE CHAIN"/>
    <property type="match status" value="1"/>
</dbReference>
<dbReference type="PROSITE" id="PS50294">
    <property type="entry name" value="WD_REPEATS_REGION"/>
    <property type="match status" value="1"/>
</dbReference>
<dbReference type="PROSITE" id="PS50082">
    <property type="entry name" value="WD_REPEATS_2"/>
    <property type="match status" value="2"/>
</dbReference>
<evidence type="ECO:0000256" key="7">
    <source>
        <dbReference type="ARBA" id="ARBA00022801"/>
    </source>
</evidence>
<evidence type="ECO:0000313" key="20">
    <source>
        <dbReference type="EMBL" id="CAG2208696.1"/>
    </source>
</evidence>
<dbReference type="Pfam" id="PF02902">
    <property type="entry name" value="Peptidase_C48"/>
    <property type="match status" value="1"/>
</dbReference>
<reference evidence="20" key="1">
    <citation type="submission" date="2021-03" db="EMBL/GenBank/DDBJ databases">
        <authorList>
            <person name="Bekaert M."/>
        </authorList>
    </citation>
    <scope>NUCLEOTIDE SEQUENCE</scope>
</reference>
<evidence type="ECO:0000256" key="4">
    <source>
        <dbReference type="ARBA" id="ARBA00022574"/>
    </source>
</evidence>
<evidence type="ECO:0000256" key="16">
    <source>
        <dbReference type="PROSITE-ProRule" id="PRU00325"/>
    </source>
</evidence>
<evidence type="ECO:0000256" key="11">
    <source>
        <dbReference type="ARBA" id="ARBA00023273"/>
    </source>
</evidence>
<keyword evidence="16" id="KW-0863">Zinc-finger</keyword>
<dbReference type="InterPro" id="IPR048324">
    <property type="entry name" value="ZSWIM1-3_RNaseH-like"/>
</dbReference>
<keyword evidence="10" id="KW-0206">Cytoskeleton</keyword>
<dbReference type="SMART" id="SM00320">
    <property type="entry name" value="WD40"/>
    <property type="match status" value="5"/>
</dbReference>
<evidence type="ECO:0000256" key="6">
    <source>
        <dbReference type="ARBA" id="ARBA00022737"/>
    </source>
</evidence>
<dbReference type="SUPFAM" id="SSF54001">
    <property type="entry name" value="Cysteine proteinases"/>
    <property type="match status" value="1"/>
</dbReference>
<feature type="domain" description="Ubiquitin-like protease family profile" evidence="18">
    <location>
        <begin position="826"/>
        <end position="987"/>
    </location>
</feature>